<dbReference type="CDD" id="cd01667">
    <property type="entry name" value="TGS_ThrRS"/>
    <property type="match status" value="1"/>
</dbReference>
<protein>
    <recommendedName>
        <fullName evidence="5">threonine--tRNA ligase</fullName>
        <ecNumber evidence="5">6.1.1.3</ecNumber>
    </recommendedName>
    <alternativeName>
        <fullName evidence="20">Threonyl-tRNA synthetase</fullName>
    </alternativeName>
</protein>
<evidence type="ECO:0000256" key="14">
    <source>
        <dbReference type="ARBA" id="ARBA00022840"/>
    </source>
</evidence>
<feature type="transmembrane region" description="Helical" evidence="24">
    <location>
        <begin position="606"/>
        <end position="629"/>
    </location>
</feature>
<feature type="coiled-coil region" evidence="22">
    <location>
        <begin position="837"/>
        <end position="872"/>
    </location>
</feature>
<evidence type="ECO:0000256" key="24">
    <source>
        <dbReference type="SAM" id="Phobius"/>
    </source>
</evidence>
<evidence type="ECO:0000256" key="8">
    <source>
        <dbReference type="ARBA" id="ARBA00022679"/>
    </source>
</evidence>
<keyword evidence="16" id="KW-0695">RNA-directed DNA polymerase</keyword>
<keyword evidence="17" id="KW-0809">Transit peptide</keyword>
<evidence type="ECO:0000259" key="25">
    <source>
        <dbReference type="PROSITE" id="PS50862"/>
    </source>
</evidence>
<dbReference type="InterPro" id="IPR002314">
    <property type="entry name" value="aa-tRNA-synt_IIb"/>
</dbReference>
<keyword evidence="24" id="KW-0472">Membrane</keyword>
<dbReference type="SUPFAM" id="SSF52954">
    <property type="entry name" value="Class II aaRS ABD-related"/>
    <property type="match status" value="2"/>
</dbReference>
<dbReference type="SUPFAM" id="SSF55681">
    <property type="entry name" value="Class II aaRS and biotin synthetases"/>
    <property type="match status" value="1"/>
</dbReference>
<evidence type="ECO:0000256" key="3">
    <source>
        <dbReference type="ARBA" id="ARBA00008226"/>
    </source>
</evidence>
<evidence type="ECO:0000256" key="9">
    <source>
        <dbReference type="ARBA" id="ARBA00022695"/>
    </source>
</evidence>
<keyword evidence="18" id="KW-0496">Mitochondrion</keyword>
<dbReference type="GO" id="GO:0006435">
    <property type="term" value="P:threonyl-tRNA aminoacylation"/>
    <property type="evidence" value="ECO:0007669"/>
    <property type="project" value="InterPro"/>
</dbReference>
<dbReference type="EMBL" id="JACMSC010000013">
    <property type="protein sequence ID" value="KAG6491646.1"/>
    <property type="molecule type" value="Genomic_DNA"/>
</dbReference>
<dbReference type="Gene3D" id="3.40.50.800">
    <property type="entry name" value="Anticodon-binding domain"/>
    <property type="match status" value="2"/>
</dbReference>
<comment type="similarity">
    <text evidence="3">Belongs to the class-II aminoacyl-tRNA synthetase family.</text>
</comment>
<keyword evidence="6" id="KW-0597">Phosphoprotein</keyword>
<dbReference type="Proteomes" id="UP000734854">
    <property type="component" value="Unassembled WGS sequence"/>
</dbReference>
<keyword evidence="24" id="KW-1133">Transmembrane helix</keyword>
<keyword evidence="22" id="KW-0175">Coiled coil</keyword>
<keyword evidence="9" id="KW-0548">Nucleotidyltransferase</keyword>
<dbReference type="PANTHER" id="PTHR11451:SF46">
    <property type="entry name" value="THREONINE--TRNA LIGASE"/>
    <property type="match status" value="1"/>
</dbReference>
<keyword evidence="24" id="KW-0812">Transmembrane</keyword>
<dbReference type="InterPro" id="IPR036621">
    <property type="entry name" value="Anticodon-bd_dom_sf"/>
</dbReference>
<feature type="transmembrane region" description="Helical" evidence="24">
    <location>
        <begin position="574"/>
        <end position="594"/>
    </location>
</feature>
<evidence type="ECO:0000256" key="5">
    <source>
        <dbReference type="ARBA" id="ARBA00013163"/>
    </source>
</evidence>
<proteinExistence type="inferred from homology"/>
<dbReference type="InterPro" id="IPR012676">
    <property type="entry name" value="TGS-like"/>
</dbReference>
<dbReference type="FunFam" id="3.30.980.10:FF:000005">
    <property type="entry name" value="Threonyl-tRNA synthetase, mitochondrial"/>
    <property type="match status" value="1"/>
</dbReference>
<dbReference type="Gene3D" id="3.30.980.10">
    <property type="entry name" value="Threonyl-trna Synthetase, Chain A, domain 2"/>
    <property type="match status" value="1"/>
</dbReference>
<feature type="region of interest" description="Disordered" evidence="23">
    <location>
        <begin position="33"/>
        <end position="60"/>
    </location>
</feature>
<dbReference type="SMART" id="SM00863">
    <property type="entry name" value="tRNA_SAD"/>
    <property type="match status" value="1"/>
</dbReference>
<evidence type="ECO:0000256" key="16">
    <source>
        <dbReference type="ARBA" id="ARBA00022918"/>
    </source>
</evidence>
<evidence type="ECO:0000256" key="19">
    <source>
        <dbReference type="ARBA" id="ARBA00023146"/>
    </source>
</evidence>
<comment type="caution">
    <text evidence="27">The sequence shown here is derived from an EMBL/GenBank/DDBJ whole genome shotgun (WGS) entry which is preliminary data.</text>
</comment>
<dbReference type="AlphaFoldDB" id="A0A8J5FVQ7"/>
<dbReference type="Pfam" id="PF07973">
    <property type="entry name" value="tRNA_SAD"/>
    <property type="match status" value="1"/>
</dbReference>
<evidence type="ECO:0000256" key="21">
    <source>
        <dbReference type="ARBA" id="ARBA00049515"/>
    </source>
</evidence>
<dbReference type="GO" id="GO:0005759">
    <property type="term" value="C:mitochondrial matrix"/>
    <property type="evidence" value="ECO:0007669"/>
    <property type="project" value="UniProtKB-SubCell"/>
</dbReference>
<keyword evidence="7" id="KW-0436">Ligase</keyword>
<dbReference type="InterPro" id="IPR012675">
    <property type="entry name" value="Beta-grasp_dom_sf"/>
</dbReference>
<evidence type="ECO:0000259" key="26">
    <source>
        <dbReference type="PROSITE" id="PS51880"/>
    </source>
</evidence>
<dbReference type="InterPro" id="IPR045864">
    <property type="entry name" value="aa-tRNA-synth_II/BPL/LPL"/>
</dbReference>
<dbReference type="PROSITE" id="PS51880">
    <property type="entry name" value="TGS"/>
    <property type="match status" value="1"/>
</dbReference>
<dbReference type="GO" id="GO:0003964">
    <property type="term" value="F:RNA-directed DNA polymerase activity"/>
    <property type="evidence" value="ECO:0007669"/>
    <property type="project" value="UniProtKB-KW"/>
</dbReference>
<feature type="compositionally biased region" description="Low complexity" evidence="23">
    <location>
        <begin position="35"/>
        <end position="60"/>
    </location>
</feature>
<evidence type="ECO:0000256" key="6">
    <source>
        <dbReference type="ARBA" id="ARBA00022553"/>
    </source>
</evidence>
<evidence type="ECO:0000256" key="11">
    <source>
        <dbReference type="ARBA" id="ARBA00022741"/>
    </source>
</evidence>
<evidence type="ECO:0000256" key="4">
    <source>
        <dbReference type="ARBA" id="ARBA00011738"/>
    </source>
</evidence>
<dbReference type="InterPro" id="IPR033728">
    <property type="entry name" value="ThrRS_core"/>
</dbReference>
<dbReference type="InterPro" id="IPR002320">
    <property type="entry name" value="Thr-tRNA-ligase_IIa"/>
</dbReference>
<evidence type="ECO:0000256" key="23">
    <source>
        <dbReference type="SAM" id="MobiDB-lite"/>
    </source>
</evidence>
<dbReference type="SUPFAM" id="SSF56672">
    <property type="entry name" value="DNA/RNA polymerases"/>
    <property type="match status" value="1"/>
</dbReference>
<feature type="domain" description="TGS" evidence="26">
    <location>
        <begin position="96"/>
        <end position="160"/>
    </location>
</feature>
<dbReference type="FunFam" id="3.30.930.10:FF:000039">
    <property type="entry name" value="Threonyl-tRNA synthetase, mitochondrial"/>
    <property type="match status" value="1"/>
</dbReference>
<evidence type="ECO:0000256" key="22">
    <source>
        <dbReference type="SAM" id="Coils"/>
    </source>
</evidence>
<comment type="subunit">
    <text evidence="4">Homodimer.</text>
</comment>
<keyword evidence="13" id="KW-0378">Hydrolase</keyword>
<keyword evidence="14" id="KW-0067">ATP-binding</keyword>
<comment type="catalytic activity">
    <reaction evidence="21">
        <text>tRNA(Thr) + L-threonine + ATP = L-threonyl-tRNA(Thr) + AMP + diphosphate + H(+)</text>
        <dbReference type="Rhea" id="RHEA:24624"/>
        <dbReference type="Rhea" id="RHEA-COMP:9670"/>
        <dbReference type="Rhea" id="RHEA-COMP:9704"/>
        <dbReference type="ChEBI" id="CHEBI:15378"/>
        <dbReference type="ChEBI" id="CHEBI:30616"/>
        <dbReference type="ChEBI" id="CHEBI:33019"/>
        <dbReference type="ChEBI" id="CHEBI:57926"/>
        <dbReference type="ChEBI" id="CHEBI:78442"/>
        <dbReference type="ChEBI" id="CHEBI:78534"/>
        <dbReference type="ChEBI" id="CHEBI:456215"/>
        <dbReference type="EC" id="6.1.1.3"/>
    </reaction>
</comment>
<name>A0A8J5FVQ7_ZINOF</name>
<dbReference type="Gene3D" id="3.30.70.270">
    <property type="match status" value="2"/>
</dbReference>
<dbReference type="Pfam" id="PF00587">
    <property type="entry name" value="tRNA-synt_2b"/>
    <property type="match status" value="1"/>
</dbReference>
<keyword evidence="12" id="KW-0255">Endonuclease</keyword>
<reference evidence="27 28" key="1">
    <citation type="submission" date="2020-08" db="EMBL/GenBank/DDBJ databases">
        <title>Plant Genome Project.</title>
        <authorList>
            <person name="Zhang R.-G."/>
        </authorList>
    </citation>
    <scope>NUCLEOTIDE SEQUENCE [LARGE SCALE GENOMIC DNA]</scope>
    <source>
        <tissue evidence="27">Rhizome</tissue>
    </source>
</reference>
<dbReference type="InterPro" id="IPR043128">
    <property type="entry name" value="Rev_trsase/Diguanyl_cyclase"/>
</dbReference>
<dbReference type="InterPro" id="IPR006195">
    <property type="entry name" value="aa-tRNA-synth_II"/>
</dbReference>
<dbReference type="GO" id="GO:0005524">
    <property type="term" value="F:ATP binding"/>
    <property type="evidence" value="ECO:0007669"/>
    <property type="project" value="UniProtKB-KW"/>
</dbReference>
<comment type="subcellular location">
    <subcellularLocation>
        <location evidence="2">Cytoplasm</location>
    </subcellularLocation>
    <subcellularLocation>
        <location evidence="1">Mitochondrion matrix</location>
    </subcellularLocation>
</comment>
<evidence type="ECO:0000256" key="15">
    <source>
        <dbReference type="ARBA" id="ARBA00022917"/>
    </source>
</evidence>
<dbReference type="InterPro" id="IPR041373">
    <property type="entry name" value="RT_RNaseH"/>
</dbReference>
<dbReference type="Pfam" id="PF02824">
    <property type="entry name" value="TGS"/>
    <property type="match status" value="1"/>
</dbReference>
<evidence type="ECO:0000256" key="17">
    <source>
        <dbReference type="ARBA" id="ARBA00022946"/>
    </source>
</evidence>
<dbReference type="Gene3D" id="3.10.20.30">
    <property type="match status" value="1"/>
</dbReference>
<keyword evidence="28" id="KW-1185">Reference proteome</keyword>
<dbReference type="EC" id="6.1.1.3" evidence="5"/>
<gene>
    <name evidence="27" type="ORF">ZIOFF_046581</name>
</gene>
<keyword evidence="11" id="KW-0547">Nucleotide-binding</keyword>
<dbReference type="SUPFAM" id="SSF55186">
    <property type="entry name" value="ThrRS/AlaRS common domain"/>
    <property type="match status" value="1"/>
</dbReference>
<evidence type="ECO:0000256" key="18">
    <source>
        <dbReference type="ARBA" id="ARBA00023128"/>
    </source>
</evidence>
<dbReference type="PRINTS" id="PR01047">
    <property type="entry name" value="TRNASYNTHTHR"/>
</dbReference>
<dbReference type="InterPro" id="IPR004154">
    <property type="entry name" value="Anticodon-bd"/>
</dbReference>
<dbReference type="GO" id="GO:0016787">
    <property type="term" value="F:hydrolase activity"/>
    <property type="evidence" value="ECO:0007669"/>
    <property type="project" value="UniProtKB-KW"/>
</dbReference>
<dbReference type="InterPro" id="IPR018163">
    <property type="entry name" value="Thr/Ala-tRNA-synth_IIc_edit"/>
</dbReference>
<sequence length="1214" mass="139442">MLRCRGCRWFSPLVPPSSFCRLPRHFSRFPLSPVSSMGDSAGRGGSADAKASKSKTSSSPISAHKDEVYLDGVIQKRIKLFETIQAQQKAERLKLDGEPIKIKLPDGTIKEGKKWLTSPMDIAKEISAGLAASALIAQVNGTLWDMTRPLEGDSDLKLFKFDDNEGRDTFWHSSAHILGQSLEMEYGCRLCIGPCTTRGEGFYYDAFYDDLTLNEENFNQIQSWASKAAGEKQPFERIEVTREQALEIFAENKFKVEIINELPEDKTITVYRCGPLVDLCRGPHIPNTSFVKAFACLKASASYWRGKSDRESLQRVYGISFPDSKRLKCDLHMLGLDAQLCNAYPVGSIMMEYLTQIEEAKKRDHRILGQNQDLFFFHQLSPGSCFFLPHGTRIYNKLIEFLRAQYRDRGYQEVITPNIYNMQLWETSGHAANYKENMFVFEIEKQEFGLKPMNCPGHCLMFEHRVRSYRELPLRLADFGVLHRNELSGALTGLTRVRRFQQDDAHIFCRESQIKEEVKNVLDFISHTYGIFGFTFELELSTRPEKYLGEIEIWDKAEAALGEALNEFGRPWQVFYLGYLSLVTFWILVIGFHAENAIKSTQNEPSLEAVVCADFAEITVEFIFNFMVILGMEKYFFPCIRLEIGSTFMLSVYTIHRQDDIRFGQGSALGINEGDGAFYGPKIDIGVFDALKRKFQCATLQLDFQLPLRFKLSYSAEDEAKLERPVMIHRAILGSVERMLAILLEHYKGKWPFWLSPRQAIVCPVSEKSQSYAEQLRDKIHTAGYYVDADLTDRKIQKKIIIGELKQSLHPPPPTPYDEKNLVPELLSYIDYLLVENRRLITEINRLTKRYSDKEEELTQELLENLQQLSLEKGKEQIVFLEEHSVVKAAEGQYHQKRAVNRLYNMKKEHIKHLEIMLKIYEQQGLVLSPTKCKIAVPRIEFLGAEIGEGKLRLQPHIIKKITEVKNDQLMEKKGLRSWLGVLNYARTYIPNLSSKLGPLYEKTSPHGDKRMKESDWALVKQIKTQVQQLLDLEIPPERAYIILETDGSMTGWGGVCKWKPKRNDPRVMEKVCAYAHGKFPTVKSVIDAEIFAAMETMSALKIHFLDKEEITLRTDCQAIISFHNKSARNKPSRVMDCFYRLYYGHWSKGNSTITRKQVVREAQLAQYNYILVVGEEEAKTGQVSVRVRDGSDHSVMSLDALLEHFRKEVEAYH</sequence>
<keyword evidence="15" id="KW-0648">Protein biosynthesis</keyword>
<evidence type="ECO:0000256" key="20">
    <source>
        <dbReference type="ARBA" id="ARBA00031900"/>
    </source>
</evidence>
<dbReference type="HAMAP" id="MF_00184">
    <property type="entry name" value="Thr_tRNA_synth"/>
    <property type="match status" value="1"/>
</dbReference>
<accession>A0A8J5FVQ7</accession>
<dbReference type="GO" id="GO:0009507">
    <property type="term" value="C:chloroplast"/>
    <property type="evidence" value="ECO:0007669"/>
    <property type="project" value="TreeGrafter"/>
</dbReference>
<dbReference type="GO" id="GO:0004519">
    <property type="term" value="F:endonuclease activity"/>
    <property type="evidence" value="ECO:0007669"/>
    <property type="project" value="UniProtKB-KW"/>
</dbReference>
<dbReference type="PROSITE" id="PS50862">
    <property type="entry name" value="AA_TRNA_LIGASE_II"/>
    <property type="match status" value="1"/>
</dbReference>
<organism evidence="27 28">
    <name type="scientific">Zingiber officinale</name>
    <name type="common">Ginger</name>
    <name type="synonym">Amomum zingiber</name>
    <dbReference type="NCBI Taxonomy" id="94328"/>
    <lineage>
        <taxon>Eukaryota</taxon>
        <taxon>Viridiplantae</taxon>
        <taxon>Streptophyta</taxon>
        <taxon>Embryophyta</taxon>
        <taxon>Tracheophyta</taxon>
        <taxon>Spermatophyta</taxon>
        <taxon>Magnoliopsida</taxon>
        <taxon>Liliopsida</taxon>
        <taxon>Zingiberales</taxon>
        <taxon>Zingiberaceae</taxon>
        <taxon>Zingiber</taxon>
    </lineage>
</organism>
<dbReference type="InterPro" id="IPR004095">
    <property type="entry name" value="TGS"/>
</dbReference>
<evidence type="ECO:0000256" key="2">
    <source>
        <dbReference type="ARBA" id="ARBA00004496"/>
    </source>
</evidence>
<keyword evidence="19" id="KW-0030">Aminoacyl-tRNA synthetase</keyword>
<evidence type="ECO:0000313" key="28">
    <source>
        <dbReference type="Proteomes" id="UP000734854"/>
    </source>
</evidence>
<keyword evidence="10" id="KW-0540">Nuclease</keyword>
<evidence type="ECO:0000313" key="27">
    <source>
        <dbReference type="EMBL" id="KAG6491646.1"/>
    </source>
</evidence>
<dbReference type="SUPFAM" id="SSF81271">
    <property type="entry name" value="TGS-like"/>
    <property type="match status" value="1"/>
</dbReference>
<feature type="domain" description="Aminoacyl-transfer RNA synthetases class-II family profile" evidence="25">
    <location>
        <begin position="389"/>
        <end position="752"/>
    </location>
</feature>
<dbReference type="CDD" id="cd00771">
    <property type="entry name" value="ThrRS_core"/>
    <property type="match status" value="1"/>
</dbReference>
<keyword evidence="8" id="KW-0808">Transferase</keyword>
<evidence type="ECO:0000256" key="1">
    <source>
        <dbReference type="ARBA" id="ARBA00004305"/>
    </source>
</evidence>
<dbReference type="Gene3D" id="3.30.930.10">
    <property type="entry name" value="Bira Bifunctional Protein, Domain 2"/>
    <property type="match status" value="2"/>
</dbReference>
<evidence type="ECO:0000256" key="12">
    <source>
        <dbReference type="ARBA" id="ARBA00022759"/>
    </source>
</evidence>
<evidence type="ECO:0000256" key="13">
    <source>
        <dbReference type="ARBA" id="ARBA00022801"/>
    </source>
</evidence>
<dbReference type="InterPro" id="IPR043502">
    <property type="entry name" value="DNA/RNA_pol_sf"/>
</dbReference>
<dbReference type="FunFam" id="3.10.20.30:FF:000006">
    <property type="entry name" value="Threonine--tRNA ligase, cytoplasmic"/>
    <property type="match status" value="1"/>
</dbReference>
<dbReference type="InterPro" id="IPR012947">
    <property type="entry name" value="tRNA_SAD"/>
</dbReference>
<dbReference type="PANTHER" id="PTHR11451">
    <property type="entry name" value="THREONINE-TRNA LIGASE"/>
    <property type="match status" value="1"/>
</dbReference>
<evidence type="ECO:0000256" key="7">
    <source>
        <dbReference type="ARBA" id="ARBA00022598"/>
    </source>
</evidence>
<dbReference type="Pfam" id="PF03129">
    <property type="entry name" value="HGTP_anticodon"/>
    <property type="match status" value="1"/>
</dbReference>
<evidence type="ECO:0000256" key="10">
    <source>
        <dbReference type="ARBA" id="ARBA00022722"/>
    </source>
</evidence>
<dbReference type="GO" id="GO:0004829">
    <property type="term" value="F:threonine-tRNA ligase activity"/>
    <property type="evidence" value="ECO:0007669"/>
    <property type="project" value="UniProtKB-EC"/>
</dbReference>
<dbReference type="Pfam" id="PF17917">
    <property type="entry name" value="RT_RNaseH"/>
    <property type="match status" value="1"/>
</dbReference>